<dbReference type="GO" id="GO:0007030">
    <property type="term" value="P:Golgi organization"/>
    <property type="evidence" value="ECO:0007669"/>
    <property type="project" value="TreeGrafter"/>
</dbReference>
<evidence type="ECO:0000313" key="5">
    <source>
        <dbReference type="Proteomes" id="UP000035681"/>
    </source>
</evidence>
<evidence type="ECO:0000313" key="6">
    <source>
        <dbReference type="WBParaSite" id="SSTP_0000438200.1"/>
    </source>
</evidence>
<comment type="similarity">
    <text evidence="1">Belongs to the dymeclin family.</text>
</comment>
<proteinExistence type="inferred from homology"/>
<dbReference type="Proteomes" id="UP000035681">
    <property type="component" value="Unplaced"/>
</dbReference>
<evidence type="ECO:0000256" key="2">
    <source>
        <dbReference type="ARBA" id="ARBA00015736"/>
    </source>
</evidence>
<dbReference type="Pfam" id="PF09742">
    <property type="entry name" value="Dymeclin"/>
    <property type="match status" value="1"/>
</dbReference>
<dbReference type="PANTHER" id="PTHR12895">
    <property type="entry name" value="DYMECLIN"/>
    <property type="match status" value="1"/>
</dbReference>
<name>A0A0K0E4G3_STRER</name>
<protein>
    <recommendedName>
        <fullName evidence="2">Dymeclin</fullName>
    </recommendedName>
</protein>
<keyword evidence="4" id="KW-0449">Lipoprotein</keyword>
<dbReference type="AlphaFoldDB" id="A0A0K0E4G3"/>
<dbReference type="WBParaSite" id="TCONS_00014272.p1">
    <property type="protein sequence ID" value="TCONS_00014272.p1"/>
    <property type="gene ID" value="XLOC_009484"/>
</dbReference>
<dbReference type="InterPro" id="IPR019142">
    <property type="entry name" value="Dymeclin"/>
</dbReference>
<dbReference type="GO" id="GO:0005794">
    <property type="term" value="C:Golgi apparatus"/>
    <property type="evidence" value="ECO:0007669"/>
    <property type="project" value="TreeGrafter"/>
</dbReference>
<keyword evidence="5" id="KW-1185">Reference proteome</keyword>
<keyword evidence="3" id="KW-0519">Myristate</keyword>
<dbReference type="STRING" id="6248.A0A0K0E4G3"/>
<dbReference type="PANTHER" id="PTHR12895:SF9">
    <property type="entry name" value="DYMECLIN"/>
    <property type="match status" value="1"/>
</dbReference>
<reference evidence="6" key="1">
    <citation type="submission" date="2015-08" db="UniProtKB">
        <authorList>
            <consortium name="WormBaseParasite"/>
        </authorList>
    </citation>
    <scope>IDENTIFICATION</scope>
</reference>
<organism evidence="6">
    <name type="scientific">Strongyloides stercoralis</name>
    <name type="common">Threadworm</name>
    <dbReference type="NCBI Taxonomy" id="6248"/>
    <lineage>
        <taxon>Eukaryota</taxon>
        <taxon>Metazoa</taxon>
        <taxon>Ecdysozoa</taxon>
        <taxon>Nematoda</taxon>
        <taxon>Chromadorea</taxon>
        <taxon>Rhabditida</taxon>
        <taxon>Tylenchina</taxon>
        <taxon>Panagrolaimomorpha</taxon>
        <taxon>Strongyloidoidea</taxon>
        <taxon>Strongyloididae</taxon>
        <taxon>Strongyloides</taxon>
    </lineage>
</organism>
<evidence type="ECO:0000256" key="4">
    <source>
        <dbReference type="ARBA" id="ARBA00023288"/>
    </source>
</evidence>
<dbReference type="WBParaSite" id="SSTP_0000438200.1">
    <property type="protein sequence ID" value="SSTP_0000438200.1"/>
    <property type="gene ID" value="SSTP_0000438200"/>
</dbReference>
<sequence length="713" mass="82647">MGGIVSCNRPSQEMSMLLDKLSSTESISSNDPFWNKLLNFDYQVDECLTEKVHQFIDYIKEPCSKLFQNCEKNGNIGTIIKVFLRRANNLYDMDLSSDKCYLSLTSNCLLIIRHIFGYFINEATDELLHEIINFDDYNKEEQYESDFCDDVTYSNLSHELISNLINILIKVPVNSNSLLLHIEAIRVLLVLLSSELFTPDVQKPSIFANYLFTTNNLEKANILIYYLFRNFLSHTEHLPFSEKARKIQENENGGSYVLSFGYAIFKSVKNTLLESNDGTDSVNDPFSSSDVEDKEISLSSLSCNLLLYLVCRNNNIFQNSPFLNALEKFGNSQEISTNDFTNTIFTIDYTHLYNHLCKYVHKQSVMLLFYMLIHKNEGFKNFILSRINLENLVVPVLKVLNGADYENKRLIYENNLDEVSTHSVDEPISVLRKSHHIYLSLINILILTEDDFFGKIIHETIIKDVNWYLPSKHIREISLGGLIALVIMKVIHMNTIKTRDRYLHTNCLAALANISSNFKNLDPYVCHKLTSLLILMMKKHVRLMQNIRNIEDDGGEKAGDDCDNSSIYHYDIIALEEGIRTILEMINSCLCNNLRSNPHLIYYMLYRREIFDSFRDHPMFQDLSDNVFAVINHFSLKLGNINDKSVEEILSGIEEHSLTWPTDRLKKFPELKFKYVEDENTAEFFVPYIWRLIASYSGIYYKNSSIQLYNALQ</sequence>
<accession>A0A0K0E4G3</accession>
<evidence type="ECO:0000256" key="3">
    <source>
        <dbReference type="ARBA" id="ARBA00022707"/>
    </source>
</evidence>
<evidence type="ECO:0000256" key="1">
    <source>
        <dbReference type="ARBA" id="ARBA00010603"/>
    </source>
</evidence>